<dbReference type="EMBL" id="CM047742">
    <property type="protein sequence ID" value="KAJ0034886.1"/>
    <property type="molecule type" value="Genomic_DNA"/>
</dbReference>
<sequence>MVKSVCSSALQSCTDLIGDKFSYLHSYKANFENLRAQVEKLTLVRQRALHKIDVAEINMVEIQNDVREWLSSVENLLSEADQIMKDIWKTNNWTRCQLSKKAARNVKTIDLLLSQGENFFEIVSHLVLDEISSLITSSQTLFFALRNYKSCHVNLRTEVEKLMDAKQRVQHMMDIAIRNGETIYEDVLKWVINVEEVADDTRRTFEIFGQKANTRCLLCPDLITRYHLGNKAVRQLKAVVKLPKRMSIR</sequence>
<reference evidence="2" key="1">
    <citation type="journal article" date="2023" name="G3 (Bethesda)">
        <title>Genome assembly and association tests identify interacting loci associated with vigor, precocity, and sex in interspecific pistachio rootstocks.</title>
        <authorList>
            <person name="Palmer W."/>
            <person name="Jacygrad E."/>
            <person name="Sagayaradj S."/>
            <person name="Cavanaugh K."/>
            <person name="Han R."/>
            <person name="Bertier L."/>
            <person name="Beede B."/>
            <person name="Kafkas S."/>
            <person name="Golino D."/>
            <person name="Preece J."/>
            <person name="Michelmore R."/>
        </authorList>
    </citation>
    <scope>NUCLEOTIDE SEQUENCE [LARGE SCALE GENOMIC DNA]</scope>
</reference>
<comment type="caution">
    <text evidence="1">The sequence shown here is derived from an EMBL/GenBank/DDBJ whole genome shotgun (WGS) entry which is preliminary data.</text>
</comment>
<evidence type="ECO:0000313" key="1">
    <source>
        <dbReference type="EMBL" id="KAJ0034886.1"/>
    </source>
</evidence>
<proteinExistence type="predicted"/>
<accession>A0ACC0YFA7</accession>
<keyword evidence="2" id="KW-1185">Reference proteome</keyword>
<evidence type="ECO:0000313" key="2">
    <source>
        <dbReference type="Proteomes" id="UP001163603"/>
    </source>
</evidence>
<organism evidence="1 2">
    <name type="scientific">Pistacia integerrima</name>
    <dbReference type="NCBI Taxonomy" id="434235"/>
    <lineage>
        <taxon>Eukaryota</taxon>
        <taxon>Viridiplantae</taxon>
        <taxon>Streptophyta</taxon>
        <taxon>Embryophyta</taxon>
        <taxon>Tracheophyta</taxon>
        <taxon>Spermatophyta</taxon>
        <taxon>Magnoliopsida</taxon>
        <taxon>eudicotyledons</taxon>
        <taxon>Gunneridae</taxon>
        <taxon>Pentapetalae</taxon>
        <taxon>rosids</taxon>
        <taxon>malvids</taxon>
        <taxon>Sapindales</taxon>
        <taxon>Anacardiaceae</taxon>
        <taxon>Pistacia</taxon>
    </lineage>
</organism>
<dbReference type="Proteomes" id="UP001163603">
    <property type="component" value="Chromosome 7"/>
</dbReference>
<gene>
    <name evidence="1" type="ORF">Pint_26098</name>
</gene>
<name>A0ACC0YFA7_9ROSI</name>
<protein>
    <submittedName>
        <fullName evidence="1">Uncharacterized protein</fullName>
    </submittedName>
</protein>